<dbReference type="EMBL" id="JFKA01000001">
    <property type="protein sequence ID" value="OSQ40693.1"/>
    <property type="molecule type" value="Genomic_DNA"/>
</dbReference>
<feature type="domain" description="PAS" evidence="15">
    <location>
        <begin position="77"/>
        <end position="119"/>
    </location>
</feature>
<dbReference type="Gene3D" id="1.10.8.60">
    <property type="match status" value="1"/>
</dbReference>
<keyword evidence="10" id="KW-0010">Activator</keyword>
<dbReference type="GO" id="GO:0003677">
    <property type="term" value="F:DNA binding"/>
    <property type="evidence" value="ECO:0007669"/>
    <property type="project" value="UniProtKB-KW"/>
</dbReference>
<evidence type="ECO:0000256" key="12">
    <source>
        <dbReference type="ARBA" id="ARBA00029500"/>
    </source>
</evidence>
<dbReference type="SMART" id="SM00382">
    <property type="entry name" value="AAA"/>
    <property type="match status" value="1"/>
</dbReference>
<evidence type="ECO:0000256" key="7">
    <source>
        <dbReference type="ARBA" id="ARBA00023012"/>
    </source>
</evidence>
<evidence type="ECO:0000259" key="14">
    <source>
        <dbReference type="PROSITE" id="PS50045"/>
    </source>
</evidence>
<evidence type="ECO:0000256" key="8">
    <source>
        <dbReference type="ARBA" id="ARBA00023015"/>
    </source>
</evidence>
<dbReference type="PANTHER" id="PTHR32071">
    <property type="entry name" value="TRANSCRIPTIONAL REGULATORY PROTEIN"/>
    <property type="match status" value="1"/>
</dbReference>
<dbReference type="STRING" id="1293891.TMES_02955"/>
<reference evidence="16 17" key="1">
    <citation type="submission" date="2014-03" db="EMBL/GenBank/DDBJ databases">
        <title>The draft genome sequence of Thalassospira mesophila JCM 18969.</title>
        <authorList>
            <person name="Lai Q."/>
            <person name="Shao Z."/>
        </authorList>
    </citation>
    <scope>NUCLEOTIDE SEQUENCE [LARGE SCALE GENOMIC DNA]</scope>
    <source>
        <strain evidence="16 17">JCM 18969</strain>
    </source>
</reference>
<dbReference type="InterPro" id="IPR013767">
    <property type="entry name" value="PAS_fold"/>
</dbReference>
<feature type="domain" description="Sigma-54 factor interaction" evidence="14">
    <location>
        <begin position="213"/>
        <end position="443"/>
    </location>
</feature>
<keyword evidence="7" id="KW-0902">Two-component regulatory system</keyword>
<protein>
    <recommendedName>
        <fullName evidence="12">HTH-type transcriptional regulatory protein TyrR</fullName>
    </recommendedName>
</protein>
<feature type="compositionally biased region" description="Polar residues" evidence="13">
    <location>
        <begin position="480"/>
        <end position="489"/>
    </location>
</feature>
<dbReference type="SUPFAM" id="SSF55785">
    <property type="entry name" value="PYP-like sensor domain (PAS domain)"/>
    <property type="match status" value="1"/>
</dbReference>
<accession>A0A1Y2L5E5</accession>
<dbReference type="InterPro" id="IPR030828">
    <property type="entry name" value="HTH_TyrR"/>
</dbReference>
<dbReference type="Gene3D" id="3.30.450.20">
    <property type="entry name" value="PAS domain"/>
    <property type="match status" value="1"/>
</dbReference>
<dbReference type="FunFam" id="3.40.50.300:FF:000006">
    <property type="entry name" value="DNA-binding transcriptional regulator NtrC"/>
    <property type="match status" value="1"/>
</dbReference>
<evidence type="ECO:0000256" key="4">
    <source>
        <dbReference type="ARBA" id="ARBA00022741"/>
    </source>
</evidence>
<keyword evidence="2" id="KW-0963">Cytoplasm</keyword>
<evidence type="ECO:0000256" key="10">
    <source>
        <dbReference type="ARBA" id="ARBA00023159"/>
    </source>
</evidence>
<evidence type="ECO:0000259" key="15">
    <source>
        <dbReference type="PROSITE" id="PS50112"/>
    </source>
</evidence>
<dbReference type="InterPro" id="IPR025662">
    <property type="entry name" value="Sigma_54_int_dom_ATP-bd_1"/>
</dbReference>
<keyword evidence="17" id="KW-1185">Reference proteome</keyword>
<evidence type="ECO:0000256" key="13">
    <source>
        <dbReference type="SAM" id="MobiDB-lite"/>
    </source>
</evidence>
<dbReference type="NCBIfam" id="TIGR04381">
    <property type="entry name" value="HTH_TypR"/>
    <property type="match status" value="1"/>
</dbReference>
<dbReference type="Gene3D" id="1.10.10.60">
    <property type="entry name" value="Homeodomain-like"/>
    <property type="match status" value="1"/>
</dbReference>
<dbReference type="GO" id="GO:0000160">
    <property type="term" value="P:phosphorelay signal transduction system"/>
    <property type="evidence" value="ECO:0007669"/>
    <property type="project" value="UniProtKB-KW"/>
</dbReference>
<dbReference type="Pfam" id="PF25601">
    <property type="entry name" value="AAA_lid_14"/>
    <property type="match status" value="1"/>
</dbReference>
<dbReference type="InterPro" id="IPR025943">
    <property type="entry name" value="Sigma_54_int_dom_ATP-bd_2"/>
</dbReference>
<name>A0A1Y2L5E5_9PROT</name>
<organism evidence="16 17">
    <name type="scientific">Thalassospira mesophila</name>
    <dbReference type="NCBI Taxonomy" id="1293891"/>
    <lineage>
        <taxon>Bacteria</taxon>
        <taxon>Pseudomonadati</taxon>
        <taxon>Pseudomonadota</taxon>
        <taxon>Alphaproteobacteria</taxon>
        <taxon>Rhodospirillales</taxon>
        <taxon>Thalassospiraceae</taxon>
        <taxon>Thalassospira</taxon>
    </lineage>
</organism>
<dbReference type="PROSITE" id="PS50045">
    <property type="entry name" value="SIGMA54_INTERACT_4"/>
    <property type="match status" value="1"/>
</dbReference>
<keyword evidence="9" id="KW-0238">DNA-binding</keyword>
<evidence type="ECO:0000256" key="2">
    <source>
        <dbReference type="ARBA" id="ARBA00022490"/>
    </source>
</evidence>
<dbReference type="SUPFAM" id="SSF46689">
    <property type="entry name" value="Homeodomain-like"/>
    <property type="match status" value="1"/>
</dbReference>
<dbReference type="InterPro" id="IPR000014">
    <property type="entry name" value="PAS"/>
</dbReference>
<proteinExistence type="predicted"/>
<keyword evidence="6" id="KW-0067">ATP-binding</keyword>
<dbReference type="CDD" id="cd00130">
    <property type="entry name" value="PAS"/>
    <property type="match status" value="1"/>
</dbReference>
<dbReference type="PANTHER" id="PTHR32071:SF3">
    <property type="entry name" value="HTH-TYPE TRANSCRIPTIONAL REGULATORY PROTEIN TYRR"/>
    <property type="match status" value="1"/>
</dbReference>
<dbReference type="GO" id="GO:0006355">
    <property type="term" value="P:regulation of DNA-templated transcription"/>
    <property type="evidence" value="ECO:0007669"/>
    <property type="project" value="InterPro"/>
</dbReference>
<dbReference type="PROSITE" id="PS00676">
    <property type="entry name" value="SIGMA54_INTERACT_2"/>
    <property type="match status" value="1"/>
</dbReference>
<dbReference type="InterPro" id="IPR002078">
    <property type="entry name" value="Sigma_54_int"/>
</dbReference>
<evidence type="ECO:0000256" key="3">
    <source>
        <dbReference type="ARBA" id="ARBA00022491"/>
    </source>
</evidence>
<evidence type="ECO:0000256" key="11">
    <source>
        <dbReference type="ARBA" id="ARBA00023163"/>
    </source>
</evidence>
<dbReference type="PROSITE" id="PS00675">
    <property type="entry name" value="SIGMA54_INTERACT_1"/>
    <property type="match status" value="1"/>
</dbReference>
<dbReference type="InterPro" id="IPR009057">
    <property type="entry name" value="Homeodomain-like_sf"/>
</dbReference>
<dbReference type="PROSITE" id="PS50112">
    <property type="entry name" value="PAS"/>
    <property type="match status" value="1"/>
</dbReference>
<dbReference type="InterPro" id="IPR058031">
    <property type="entry name" value="AAA_lid_NorR"/>
</dbReference>
<dbReference type="InterPro" id="IPR027417">
    <property type="entry name" value="P-loop_NTPase"/>
</dbReference>
<dbReference type="RefSeq" id="WP_085579228.1">
    <property type="nucleotide sequence ID" value="NZ_JFKA01000001.1"/>
</dbReference>
<dbReference type="InterPro" id="IPR003593">
    <property type="entry name" value="AAA+_ATPase"/>
</dbReference>
<comment type="subcellular location">
    <subcellularLocation>
        <location evidence="1">Cytoplasm</location>
    </subcellularLocation>
</comment>
<keyword evidence="5" id="KW-0058">Aromatic hydrocarbons catabolism</keyword>
<keyword evidence="3" id="KW-0678">Repressor</keyword>
<dbReference type="SMART" id="SM00091">
    <property type="entry name" value="PAS"/>
    <property type="match status" value="1"/>
</dbReference>
<keyword evidence="11" id="KW-0804">Transcription</keyword>
<evidence type="ECO:0000256" key="6">
    <source>
        <dbReference type="ARBA" id="ARBA00022840"/>
    </source>
</evidence>
<dbReference type="GO" id="GO:0005524">
    <property type="term" value="F:ATP binding"/>
    <property type="evidence" value="ECO:0007669"/>
    <property type="project" value="UniProtKB-KW"/>
</dbReference>
<dbReference type="AlphaFoldDB" id="A0A1Y2L5E5"/>
<dbReference type="Pfam" id="PF00158">
    <property type="entry name" value="Sigma54_activat"/>
    <property type="match status" value="1"/>
</dbReference>
<dbReference type="Pfam" id="PF18024">
    <property type="entry name" value="HTH_50"/>
    <property type="match status" value="1"/>
</dbReference>
<dbReference type="CDD" id="cd00009">
    <property type="entry name" value="AAA"/>
    <property type="match status" value="1"/>
</dbReference>
<keyword evidence="4" id="KW-0547">Nucleotide-binding</keyword>
<feature type="region of interest" description="Disordered" evidence="13">
    <location>
        <begin position="461"/>
        <end position="489"/>
    </location>
</feature>
<sequence length="557" mass="60532">MRFEITGENRLGITRDVVDALTSRGLDIRAFEVTPHHIYADIPAIGPDDFAELARCLMRVPGIRNAQPIDHLPTERRRAQLHATLAAMGDPVIAVNANGLIAQVNPAAQKIAGTSKQPLRDLPLASILTEPDIATLRHAGFSQSEREVTLGGQTYLLQVEPIGRVEDGSPVHDTGPREDDAPWGGVLIFHRAARLGRVITALQDHNQTEFADIIGDSRALARVKTQAQRLAIVDAPLLILGETGTGKELFARACHRASKRHDQPFLALNCAALPEGLAESELFGYAAGAFTSARRGGKPGLLELADGGSLFLDEIGELSPYLQAKLLRVLQDGRFRRVGGTDEISVDVRIISATNRDLEAMSQTGSFREDLYFRLNVLSITLPPLRERREDIDALADYFVARAARQTERPCPKIARDALQWLVTRDWKGNVRELENTLFRAVALLDGDVLAASDLQSAYGPHSASRAAQTGTAPEPSPPQLANTAPSSANVAQPGFENTLIDQALLCGNHGIAMDMLEKNLLERLYPDYPSSRKLAARLGLSHTAVANKLRKYGIGA</sequence>
<dbReference type="OrthoDB" id="9770562at2"/>
<dbReference type="Gene3D" id="3.30.70.260">
    <property type="match status" value="1"/>
</dbReference>
<dbReference type="Pfam" id="PF00989">
    <property type="entry name" value="PAS"/>
    <property type="match status" value="1"/>
</dbReference>
<dbReference type="GO" id="GO:0005737">
    <property type="term" value="C:cytoplasm"/>
    <property type="evidence" value="ECO:0007669"/>
    <property type="project" value="UniProtKB-SubCell"/>
</dbReference>
<evidence type="ECO:0000256" key="1">
    <source>
        <dbReference type="ARBA" id="ARBA00004496"/>
    </source>
</evidence>
<comment type="caution">
    <text evidence="16">The sequence shown here is derived from an EMBL/GenBank/DDBJ whole genome shotgun (WGS) entry which is preliminary data.</text>
</comment>
<gene>
    <name evidence="16" type="ORF">TMES_02955</name>
</gene>
<keyword evidence="8" id="KW-0805">Transcription regulation</keyword>
<evidence type="ECO:0000313" key="16">
    <source>
        <dbReference type="EMBL" id="OSQ40693.1"/>
    </source>
</evidence>
<dbReference type="Gene3D" id="3.40.50.300">
    <property type="entry name" value="P-loop containing nucleotide triphosphate hydrolases"/>
    <property type="match status" value="1"/>
</dbReference>
<evidence type="ECO:0000256" key="9">
    <source>
        <dbReference type="ARBA" id="ARBA00023125"/>
    </source>
</evidence>
<dbReference type="SUPFAM" id="SSF52540">
    <property type="entry name" value="P-loop containing nucleoside triphosphate hydrolases"/>
    <property type="match status" value="1"/>
</dbReference>
<evidence type="ECO:0000313" key="17">
    <source>
        <dbReference type="Proteomes" id="UP000193391"/>
    </source>
</evidence>
<evidence type="ECO:0000256" key="5">
    <source>
        <dbReference type="ARBA" id="ARBA00022797"/>
    </source>
</evidence>
<dbReference type="InterPro" id="IPR035965">
    <property type="entry name" value="PAS-like_dom_sf"/>
</dbReference>
<dbReference type="Proteomes" id="UP000193391">
    <property type="component" value="Unassembled WGS sequence"/>
</dbReference>